<protein>
    <submittedName>
        <fullName evidence="2 3">Uncharacterized protein</fullName>
    </submittedName>
</protein>
<accession>A0A2K1KKZ0</accession>
<feature type="compositionally biased region" description="Polar residues" evidence="1">
    <location>
        <begin position="9"/>
        <end position="30"/>
    </location>
</feature>
<dbReference type="Proteomes" id="UP000006727">
    <property type="component" value="Chromosome 5"/>
</dbReference>
<dbReference type="Gramene" id="Pp3c5_25000V3.1">
    <property type="protein sequence ID" value="PAC:32952620.CDS.1"/>
    <property type="gene ID" value="Pp3c5_25000"/>
</dbReference>
<proteinExistence type="predicted"/>
<gene>
    <name evidence="2" type="ORF">PHYPA_008125</name>
</gene>
<reference evidence="3" key="3">
    <citation type="submission" date="2020-12" db="UniProtKB">
        <authorList>
            <consortium name="EnsemblPlants"/>
        </authorList>
    </citation>
    <scope>IDENTIFICATION</scope>
</reference>
<dbReference type="InParanoid" id="A0A2K1KKZ0"/>
<dbReference type="AlphaFoldDB" id="A0A2K1KKZ0"/>
<reference evidence="2 4" key="2">
    <citation type="journal article" date="2018" name="Plant J.">
        <title>The Physcomitrella patens chromosome-scale assembly reveals moss genome structure and evolution.</title>
        <authorList>
            <person name="Lang D."/>
            <person name="Ullrich K.K."/>
            <person name="Murat F."/>
            <person name="Fuchs J."/>
            <person name="Jenkins J."/>
            <person name="Haas F.B."/>
            <person name="Piednoel M."/>
            <person name="Gundlach H."/>
            <person name="Van Bel M."/>
            <person name="Meyberg R."/>
            <person name="Vives C."/>
            <person name="Morata J."/>
            <person name="Symeonidi A."/>
            <person name="Hiss M."/>
            <person name="Muchero W."/>
            <person name="Kamisugi Y."/>
            <person name="Saleh O."/>
            <person name="Blanc G."/>
            <person name="Decker E.L."/>
            <person name="van Gessel N."/>
            <person name="Grimwood J."/>
            <person name="Hayes R.D."/>
            <person name="Graham S.W."/>
            <person name="Gunter L.E."/>
            <person name="McDaniel S.F."/>
            <person name="Hoernstein S.N.W."/>
            <person name="Larsson A."/>
            <person name="Li F.W."/>
            <person name="Perroud P.F."/>
            <person name="Phillips J."/>
            <person name="Ranjan P."/>
            <person name="Rokshar D.S."/>
            <person name="Rothfels C.J."/>
            <person name="Schneider L."/>
            <person name="Shu S."/>
            <person name="Stevenson D.W."/>
            <person name="Thummler F."/>
            <person name="Tillich M."/>
            <person name="Villarreal Aguilar J.C."/>
            <person name="Widiez T."/>
            <person name="Wong G.K."/>
            <person name="Wymore A."/>
            <person name="Zhang Y."/>
            <person name="Zimmer A.D."/>
            <person name="Quatrano R.S."/>
            <person name="Mayer K.F.X."/>
            <person name="Goodstein D."/>
            <person name="Casacuberta J.M."/>
            <person name="Vandepoele K."/>
            <person name="Reski R."/>
            <person name="Cuming A.C."/>
            <person name="Tuskan G.A."/>
            <person name="Maumus F."/>
            <person name="Salse J."/>
            <person name="Schmutz J."/>
            <person name="Rensing S.A."/>
        </authorList>
    </citation>
    <scope>NUCLEOTIDE SEQUENCE [LARGE SCALE GENOMIC DNA]</scope>
    <source>
        <strain evidence="3 4">cv. Gransden 2004</strain>
    </source>
</reference>
<name>A0A2K1KKZ0_PHYPA</name>
<dbReference type="EnsemblPlants" id="Pp3c5_25000V3.1">
    <property type="protein sequence ID" value="PAC:32952620.CDS.1"/>
    <property type="gene ID" value="Pp3c5_25000"/>
</dbReference>
<keyword evidence="4" id="KW-1185">Reference proteome</keyword>
<dbReference type="EMBL" id="ABEU02000005">
    <property type="protein sequence ID" value="PNR54448.1"/>
    <property type="molecule type" value="Genomic_DNA"/>
</dbReference>
<reference evidence="2 4" key="1">
    <citation type="journal article" date="2008" name="Science">
        <title>The Physcomitrella genome reveals evolutionary insights into the conquest of land by plants.</title>
        <authorList>
            <person name="Rensing S."/>
            <person name="Lang D."/>
            <person name="Zimmer A."/>
            <person name="Terry A."/>
            <person name="Salamov A."/>
            <person name="Shapiro H."/>
            <person name="Nishiyama T."/>
            <person name="Perroud P.-F."/>
            <person name="Lindquist E."/>
            <person name="Kamisugi Y."/>
            <person name="Tanahashi T."/>
            <person name="Sakakibara K."/>
            <person name="Fujita T."/>
            <person name="Oishi K."/>
            <person name="Shin-I T."/>
            <person name="Kuroki Y."/>
            <person name="Toyoda A."/>
            <person name="Suzuki Y."/>
            <person name="Hashimoto A."/>
            <person name="Yamaguchi K."/>
            <person name="Sugano A."/>
            <person name="Kohara Y."/>
            <person name="Fujiyama A."/>
            <person name="Anterola A."/>
            <person name="Aoki S."/>
            <person name="Ashton N."/>
            <person name="Barbazuk W.B."/>
            <person name="Barker E."/>
            <person name="Bennetzen J."/>
            <person name="Bezanilla M."/>
            <person name="Blankenship R."/>
            <person name="Cho S.H."/>
            <person name="Dutcher S."/>
            <person name="Estelle M."/>
            <person name="Fawcett J.A."/>
            <person name="Gundlach H."/>
            <person name="Hanada K."/>
            <person name="Heyl A."/>
            <person name="Hicks K.A."/>
            <person name="Hugh J."/>
            <person name="Lohr M."/>
            <person name="Mayer K."/>
            <person name="Melkozernov A."/>
            <person name="Murata T."/>
            <person name="Nelson D."/>
            <person name="Pils B."/>
            <person name="Prigge M."/>
            <person name="Reiss B."/>
            <person name="Renner T."/>
            <person name="Rombauts S."/>
            <person name="Rushton P."/>
            <person name="Sanderfoot A."/>
            <person name="Schween G."/>
            <person name="Shiu S.-H."/>
            <person name="Stueber K."/>
            <person name="Theodoulou F.L."/>
            <person name="Tu H."/>
            <person name="Van de Peer Y."/>
            <person name="Verrier P.J."/>
            <person name="Waters E."/>
            <person name="Wood A."/>
            <person name="Yang L."/>
            <person name="Cove D."/>
            <person name="Cuming A."/>
            <person name="Hasebe M."/>
            <person name="Lucas S."/>
            <person name="Mishler D.B."/>
            <person name="Reski R."/>
            <person name="Grigoriev I."/>
            <person name="Quatrano R.S."/>
            <person name="Boore J.L."/>
        </authorList>
    </citation>
    <scope>NUCLEOTIDE SEQUENCE [LARGE SCALE GENOMIC DNA]</scope>
    <source>
        <strain evidence="3 4">cv. Gransden 2004</strain>
    </source>
</reference>
<feature type="region of interest" description="Disordered" evidence="1">
    <location>
        <begin position="1"/>
        <end position="30"/>
    </location>
</feature>
<dbReference type="PaxDb" id="3218-PP1S23_313V6.1"/>
<evidence type="ECO:0000313" key="2">
    <source>
        <dbReference type="EMBL" id="PNR54448.1"/>
    </source>
</evidence>
<evidence type="ECO:0000313" key="3">
    <source>
        <dbReference type="EnsemblPlants" id="PAC:32952620.CDS.1"/>
    </source>
</evidence>
<organism evidence="2">
    <name type="scientific">Physcomitrium patens</name>
    <name type="common">Spreading-leaved earth moss</name>
    <name type="synonym">Physcomitrella patens</name>
    <dbReference type="NCBI Taxonomy" id="3218"/>
    <lineage>
        <taxon>Eukaryota</taxon>
        <taxon>Viridiplantae</taxon>
        <taxon>Streptophyta</taxon>
        <taxon>Embryophyta</taxon>
        <taxon>Bryophyta</taxon>
        <taxon>Bryophytina</taxon>
        <taxon>Bryopsida</taxon>
        <taxon>Funariidae</taxon>
        <taxon>Funariales</taxon>
        <taxon>Funariaceae</taxon>
        <taxon>Physcomitrium</taxon>
    </lineage>
</organism>
<sequence>MRADYASHAGSNGSASTSNEHISSSDNSTGQCSWMMKASAHLKREKVCTHTVCMVRYATVEKTKSSKSKQWRGQGLELSKSILNCGKSKSDCA</sequence>
<evidence type="ECO:0000313" key="4">
    <source>
        <dbReference type="Proteomes" id="UP000006727"/>
    </source>
</evidence>
<evidence type="ECO:0000256" key="1">
    <source>
        <dbReference type="SAM" id="MobiDB-lite"/>
    </source>
</evidence>